<accession>A0A0X3TQC9</accession>
<name>A0A0X3TQC9_9RHOB</name>
<keyword evidence="2" id="KW-1185">Reference proteome</keyword>
<dbReference type="Proteomes" id="UP000053690">
    <property type="component" value="Unassembled WGS sequence"/>
</dbReference>
<protein>
    <submittedName>
        <fullName evidence="1">Uncharacterized protein</fullName>
    </submittedName>
</protein>
<proteinExistence type="predicted"/>
<reference evidence="2" key="1">
    <citation type="submission" date="2015-12" db="EMBL/GenBank/DDBJ databases">
        <authorList>
            <person name="Zhang G."/>
            <person name="Stingl U."/>
        </authorList>
    </citation>
    <scope>NUCLEOTIDE SEQUENCE [LARGE SCALE GENOMIC DNA]</scope>
    <source>
        <strain evidence="2">ZGT108</strain>
    </source>
</reference>
<organism evidence="1 2">
    <name type="scientific">Ruegeria profundi</name>
    <dbReference type="NCBI Taxonomy" id="1685378"/>
    <lineage>
        <taxon>Bacteria</taxon>
        <taxon>Pseudomonadati</taxon>
        <taxon>Pseudomonadota</taxon>
        <taxon>Alphaproteobacteria</taxon>
        <taxon>Rhodobacterales</taxon>
        <taxon>Roseobacteraceae</taxon>
        <taxon>Ruegeria</taxon>
    </lineage>
</organism>
<comment type="caution">
    <text evidence="1">The sequence shown here is derived from an EMBL/GenBank/DDBJ whole genome shotgun (WGS) entry which is preliminary data.</text>
</comment>
<dbReference type="STRING" id="1685378.AVO44_17810"/>
<evidence type="ECO:0000313" key="1">
    <source>
        <dbReference type="EMBL" id="KUJ77241.1"/>
    </source>
</evidence>
<dbReference type="AlphaFoldDB" id="A0A0X3TQC9"/>
<dbReference type="EMBL" id="LQBP01000011">
    <property type="protein sequence ID" value="KUJ77241.1"/>
    <property type="molecule type" value="Genomic_DNA"/>
</dbReference>
<dbReference type="RefSeq" id="WP_068340031.1">
    <property type="nucleotide sequence ID" value="NZ_LQBP01000011.1"/>
</dbReference>
<evidence type="ECO:0000313" key="2">
    <source>
        <dbReference type="Proteomes" id="UP000053690"/>
    </source>
</evidence>
<gene>
    <name evidence="1" type="ORF">AVO44_17810</name>
</gene>
<sequence>MTGLALQAYLGVMDYAHGPRLSTELMRRCITQDTSVFDETDLDLISDQHLEVVSELIRSDVTRLTDIEQHDEMRRARMFFRDKIDQIRRELEPRASEARSIANAENGRLILNTLDRDIYLNFNSGNEPLDDDRPDFKGRSLTTEAIATDFARSVGTFTLTCSSGTCTITDYFDFEVDGETESYELLASAYRSFRGKQFDMAARDIGQMFCQEGENEKPTETSIPIRIEFEF</sequence>